<dbReference type="AlphaFoldDB" id="A0A1S1HGV1"/>
<organism evidence="1 2">
    <name type="scientific">Edaphosphingomonas haloaromaticamans</name>
    <dbReference type="NCBI Taxonomy" id="653954"/>
    <lineage>
        <taxon>Bacteria</taxon>
        <taxon>Pseudomonadati</taxon>
        <taxon>Pseudomonadota</taxon>
        <taxon>Alphaproteobacteria</taxon>
        <taxon>Sphingomonadales</taxon>
        <taxon>Rhizorhabdaceae</taxon>
        <taxon>Edaphosphingomonas</taxon>
    </lineage>
</organism>
<proteinExistence type="predicted"/>
<evidence type="ECO:0000313" key="1">
    <source>
        <dbReference type="EMBL" id="OHT21519.1"/>
    </source>
</evidence>
<dbReference type="Proteomes" id="UP000179467">
    <property type="component" value="Unassembled WGS sequence"/>
</dbReference>
<protein>
    <submittedName>
        <fullName evidence="1">Uncharacterized protein</fullName>
    </submittedName>
</protein>
<dbReference type="EMBL" id="MIPT01000001">
    <property type="protein sequence ID" value="OHT21519.1"/>
    <property type="molecule type" value="Genomic_DNA"/>
</dbReference>
<keyword evidence="2" id="KW-1185">Reference proteome</keyword>
<sequence length="96" mass="9762">MRVAAQLGLVLGGWLAIMAGLPFVGPAGRQVAVVGDAAHAARAIAAAGGVVVERRRGATLARSDDRGFALALYRHGAPLVIEGRIAAGCFSRSATR</sequence>
<reference evidence="1 2" key="1">
    <citation type="submission" date="2016-09" db="EMBL/GenBank/DDBJ databases">
        <title>Metabolic pathway, cell adaptation mechanisms and a novel monoxygenase revealed through proteogenomic-transcription analysis of a Sphingomonas haloaromaticamans strain degrading the fungicide ortho-phenylphenol.</title>
        <authorList>
            <person name="Perruchon C."/>
            <person name="Papadopoulou E.S."/>
            <person name="Rousidou C."/>
            <person name="Vasileiadis S."/>
            <person name="Tanou G."/>
            <person name="Amoutzias G."/>
            <person name="Molassiotis A."/>
            <person name="Karpouzas D.G."/>
        </authorList>
    </citation>
    <scope>NUCLEOTIDE SEQUENCE [LARGE SCALE GENOMIC DNA]</scope>
    <source>
        <strain evidence="1 2">P3</strain>
    </source>
</reference>
<comment type="caution">
    <text evidence="1">The sequence shown here is derived from an EMBL/GenBank/DDBJ whole genome shotgun (WGS) entry which is preliminary data.</text>
</comment>
<gene>
    <name evidence="1" type="ORF">BHE75_03527</name>
</gene>
<evidence type="ECO:0000313" key="2">
    <source>
        <dbReference type="Proteomes" id="UP000179467"/>
    </source>
</evidence>
<accession>A0A1S1HGV1</accession>
<name>A0A1S1HGV1_9SPHN</name>